<feature type="compositionally biased region" description="Basic residues" evidence="5">
    <location>
        <begin position="346"/>
        <end position="355"/>
    </location>
</feature>
<dbReference type="Gene3D" id="2.130.10.10">
    <property type="entry name" value="YVTN repeat-like/Quinoprotein amine dehydrogenase"/>
    <property type="match status" value="1"/>
</dbReference>
<dbReference type="InterPro" id="IPR050687">
    <property type="entry name" value="Dynein_IC"/>
</dbReference>
<dbReference type="SUPFAM" id="SSF50978">
    <property type="entry name" value="WD40 repeat-like"/>
    <property type="match status" value="1"/>
</dbReference>
<comment type="caution">
    <text evidence="6">The sequence shown here is derived from an EMBL/GenBank/DDBJ whole genome shotgun (WGS) entry which is preliminary data.</text>
</comment>
<sequence length="512" mass="57561">MPEERKEDADAGEEEGEEEIPSYIMPLFFTSKTQEIFGCKGDEDVTEENPHKLIPKEAVIRDFKDRAAVSDFHPAKKIVLDYQTDELLVVYDPLFKYGQNFYLVLTEEAKDRILNVKFRISRKRREFGAPVTFSDRNVSDAKDGFVECPSYEDESYGLIKKELDKGIQAVPVLTDIGNQTEWRKPCNAVTQYVARTLEQKSKEEVKRTTVDILSFIEKVTPRFELALQQNEILDEYQSFTDLQYSKEKTITDIQWHPAIKGIIAVSCGEGLSFDDRVDNFSRILMTSSLVLIWSFSDPIHPLALLEAPDDIFSFKFNPSDPNIIAGGCINGQLVLWDITNHSDRLRSHRQSHGQSKKNSMNSLPGFEDESSFDRSPILRYCAVSSIEHSHKTVVTDITWIPDHMEIGRMGVVVENKSQQCNQLMSCAADGTVLVWDTRPNKSAAPAQAAGHNPVGILPTFKHLDLTWKPVLRVTVAHLAGAGAGEFGPIVFSISERQGARTAGGLASFVPWK</sequence>
<dbReference type="GO" id="GO:0045503">
    <property type="term" value="F:dynein light chain binding"/>
    <property type="evidence" value="ECO:0007669"/>
    <property type="project" value="TreeGrafter"/>
</dbReference>
<dbReference type="Proteomes" id="UP001163046">
    <property type="component" value="Unassembled WGS sequence"/>
</dbReference>
<evidence type="ECO:0000256" key="3">
    <source>
        <dbReference type="ARBA" id="ARBA00022574"/>
    </source>
</evidence>
<dbReference type="InterPro" id="IPR001680">
    <property type="entry name" value="WD40_rpt"/>
</dbReference>
<feature type="compositionally biased region" description="Acidic residues" evidence="5">
    <location>
        <begin position="10"/>
        <end position="20"/>
    </location>
</feature>
<evidence type="ECO:0000256" key="5">
    <source>
        <dbReference type="SAM" id="MobiDB-lite"/>
    </source>
</evidence>
<evidence type="ECO:0000256" key="1">
    <source>
        <dbReference type="ARBA" id="ARBA00004496"/>
    </source>
</evidence>
<dbReference type="OrthoDB" id="6619788at2759"/>
<accession>A0A9W9ZCS1</accession>
<name>A0A9W9ZCS1_9CNID</name>
<dbReference type="GO" id="GO:0036159">
    <property type="term" value="P:inner dynein arm assembly"/>
    <property type="evidence" value="ECO:0007669"/>
    <property type="project" value="TreeGrafter"/>
</dbReference>
<dbReference type="EMBL" id="MU826364">
    <property type="protein sequence ID" value="KAJ7378634.1"/>
    <property type="molecule type" value="Genomic_DNA"/>
</dbReference>
<evidence type="ECO:0000256" key="2">
    <source>
        <dbReference type="ARBA" id="ARBA00022490"/>
    </source>
</evidence>
<feature type="region of interest" description="Disordered" evidence="5">
    <location>
        <begin position="346"/>
        <end position="370"/>
    </location>
</feature>
<keyword evidence="3" id="KW-0853">WD repeat</keyword>
<evidence type="ECO:0000256" key="4">
    <source>
        <dbReference type="ARBA" id="ARBA00022737"/>
    </source>
</evidence>
<evidence type="ECO:0000313" key="6">
    <source>
        <dbReference type="EMBL" id="KAJ7378634.1"/>
    </source>
</evidence>
<gene>
    <name evidence="6" type="primary">WDR63_3</name>
    <name evidence="6" type="ORF">OS493_021936</name>
</gene>
<dbReference type="GO" id="GO:0045504">
    <property type="term" value="F:dynein heavy chain binding"/>
    <property type="evidence" value="ECO:0007669"/>
    <property type="project" value="TreeGrafter"/>
</dbReference>
<reference evidence="6" key="1">
    <citation type="submission" date="2023-01" db="EMBL/GenBank/DDBJ databases">
        <title>Genome assembly of the deep-sea coral Lophelia pertusa.</title>
        <authorList>
            <person name="Herrera S."/>
            <person name="Cordes E."/>
        </authorList>
    </citation>
    <scope>NUCLEOTIDE SEQUENCE</scope>
    <source>
        <strain evidence="6">USNM1676648</strain>
        <tissue evidence="6">Polyp</tissue>
    </source>
</reference>
<dbReference type="InterPro" id="IPR015943">
    <property type="entry name" value="WD40/YVTN_repeat-like_dom_sf"/>
</dbReference>
<evidence type="ECO:0000313" key="7">
    <source>
        <dbReference type="Proteomes" id="UP001163046"/>
    </source>
</evidence>
<keyword evidence="7" id="KW-1185">Reference proteome</keyword>
<comment type="subcellular location">
    <subcellularLocation>
        <location evidence="1">Cytoplasm</location>
    </subcellularLocation>
</comment>
<feature type="region of interest" description="Disordered" evidence="5">
    <location>
        <begin position="1"/>
        <end position="20"/>
    </location>
</feature>
<dbReference type="PANTHER" id="PTHR12442:SF5">
    <property type="entry name" value="DYNEIN AXONEMAL INTERMEDIATE CHAIN 3"/>
    <property type="match status" value="1"/>
</dbReference>
<dbReference type="GO" id="GO:0060294">
    <property type="term" value="P:cilium movement involved in cell motility"/>
    <property type="evidence" value="ECO:0007669"/>
    <property type="project" value="TreeGrafter"/>
</dbReference>
<keyword evidence="4" id="KW-0677">Repeat</keyword>
<dbReference type="PANTHER" id="PTHR12442">
    <property type="entry name" value="DYNEIN INTERMEDIATE CHAIN"/>
    <property type="match status" value="1"/>
</dbReference>
<keyword evidence="2" id="KW-0963">Cytoplasm</keyword>
<dbReference type="InterPro" id="IPR036322">
    <property type="entry name" value="WD40_repeat_dom_sf"/>
</dbReference>
<dbReference type="AlphaFoldDB" id="A0A9W9ZCS1"/>
<proteinExistence type="predicted"/>
<organism evidence="6 7">
    <name type="scientific">Desmophyllum pertusum</name>
    <dbReference type="NCBI Taxonomy" id="174260"/>
    <lineage>
        <taxon>Eukaryota</taxon>
        <taxon>Metazoa</taxon>
        <taxon>Cnidaria</taxon>
        <taxon>Anthozoa</taxon>
        <taxon>Hexacorallia</taxon>
        <taxon>Scleractinia</taxon>
        <taxon>Caryophylliina</taxon>
        <taxon>Caryophylliidae</taxon>
        <taxon>Desmophyllum</taxon>
    </lineage>
</organism>
<dbReference type="Pfam" id="PF00400">
    <property type="entry name" value="WD40"/>
    <property type="match status" value="1"/>
</dbReference>
<protein>
    <submittedName>
        <fullName evidence="6">WD repeat-containing protein 63</fullName>
    </submittedName>
</protein>
<dbReference type="GO" id="GO:0036156">
    <property type="term" value="C:inner dynein arm"/>
    <property type="evidence" value="ECO:0007669"/>
    <property type="project" value="TreeGrafter"/>
</dbReference>
<dbReference type="SMART" id="SM00320">
    <property type="entry name" value="WD40"/>
    <property type="match status" value="2"/>
</dbReference>